<proteinExistence type="predicted"/>
<reference evidence="1" key="1">
    <citation type="submission" date="2021-07" db="EMBL/GenBank/DDBJ databases">
        <title>Four new mitochondrial genomes from the invasive freshwater jellyfish Craspedacusta sowerbii in Europe.</title>
        <authorList>
            <person name="Wang Y."/>
            <person name="Schachtl K."/>
            <person name="Moriniere J."/>
            <person name="Stibor H."/>
            <person name="Giessler S."/>
        </authorList>
    </citation>
    <scope>NUCLEOTIDE SEQUENCE</scope>
    <source>
        <tissue evidence="1">Gonad</tissue>
    </source>
</reference>
<dbReference type="AlphaFoldDB" id="A0A8F6U354"/>
<dbReference type="EMBL" id="MZ508275">
    <property type="protein sequence ID" value="QXT43879.1"/>
    <property type="molecule type" value="Genomic_DNA"/>
</dbReference>
<geneLocation type="mitochondrion" evidence="1"/>
<evidence type="ECO:0000313" key="1">
    <source>
        <dbReference type="EMBL" id="QXT43879.1"/>
    </source>
</evidence>
<sequence length="117" mass="13877">MNAKITHSNLKILDPLTIRETLLQLKKSSDDFVLISIYIQTPTHARFQVYSSNLTRLTHKQIKILVPRIHEKFKITLRSYQIQLPIPSLVFELIGIPKKYHATQRKNHDLRHRDLHY</sequence>
<name>A0A8F6U354_CRASO</name>
<keyword evidence="1" id="KW-0496">Mitochondrion</keyword>
<accession>A0A8F6U354</accession>
<protein>
    <submittedName>
        <fullName evidence="1">Uncharacterized protein</fullName>
    </submittedName>
</protein>
<organism evidence="1">
    <name type="scientific">Craspedacusta sowerbii</name>
    <name type="common">Freshwater jellyfish</name>
    <dbReference type="NCBI Taxonomy" id="128124"/>
    <lineage>
        <taxon>Eukaryota</taxon>
        <taxon>Metazoa</taxon>
        <taxon>Cnidaria</taxon>
        <taxon>Hydrozoa</taxon>
        <taxon>Trachylinae</taxon>
        <taxon>Limnomedusae</taxon>
        <taxon>Olindiidae</taxon>
        <taxon>Craspedacusta</taxon>
    </lineage>
</organism>